<feature type="transmembrane region" description="Helical" evidence="4">
    <location>
        <begin position="133"/>
        <end position="156"/>
    </location>
</feature>
<evidence type="ECO:0008006" key="7">
    <source>
        <dbReference type="Google" id="ProtNLM"/>
    </source>
</evidence>
<dbReference type="PANTHER" id="PTHR11360">
    <property type="entry name" value="MONOCARBOXYLATE TRANSPORTER"/>
    <property type="match status" value="1"/>
</dbReference>
<sequence>MNENKESNGVAPSVKEETGTLASNADTQAKSVEECHGEETKVEPPKPAGPPMPPGPVDGGLMCWLQIAGSFGLWANTWGVVNSYGVFQTYYEVTNLSGKSPSQLSWIGSLQGFLLVFVGVLSGPLFDAGYYRALILVGNFMVVFGFMMTSLCHQYWEAILAQGLLIGIGSGLLFIPTNGILPQYWVKKRAFSSCLAGSGAGVGGLIFPIVFRELQPKIGFGWAVRVMGFIALFFAIASSMLLKNKLPPGKTRKLIELDFFKNIPHLVFWVGLFWGFMGLWIPINYIGTYTLEERIGGETIAFYLVAIMQAGAIVGRIGPGLLADKIGPLNMLIPSTMISGVLTFCWIAIKNEAGLIVFAVLYGAMYGVILGMAPPAALTLIKGDLKRYGSFIGMGSFVASPGVLIGNPIAGSILRGSGGFVGLQAFTGSILLLSGLLFMAARVMTVGFGHKAM</sequence>
<organism evidence="5 6">
    <name type="scientific">Zasmidium cellare</name>
    <name type="common">Wine cellar mold</name>
    <name type="synonym">Racodium cellare</name>
    <dbReference type="NCBI Taxonomy" id="395010"/>
    <lineage>
        <taxon>Eukaryota</taxon>
        <taxon>Fungi</taxon>
        <taxon>Dikarya</taxon>
        <taxon>Ascomycota</taxon>
        <taxon>Pezizomycotina</taxon>
        <taxon>Dothideomycetes</taxon>
        <taxon>Dothideomycetidae</taxon>
        <taxon>Mycosphaerellales</taxon>
        <taxon>Mycosphaerellaceae</taxon>
        <taxon>Zasmidium</taxon>
    </lineage>
</organism>
<feature type="transmembrane region" description="Helical" evidence="4">
    <location>
        <begin position="329"/>
        <end position="349"/>
    </location>
</feature>
<feature type="transmembrane region" description="Helical" evidence="4">
    <location>
        <begin position="421"/>
        <end position="441"/>
    </location>
</feature>
<keyword evidence="6" id="KW-1185">Reference proteome</keyword>
<proteinExistence type="inferred from homology"/>
<evidence type="ECO:0000256" key="4">
    <source>
        <dbReference type="SAM" id="Phobius"/>
    </source>
</evidence>
<dbReference type="Proteomes" id="UP001305779">
    <property type="component" value="Unassembled WGS sequence"/>
</dbReference>
<dbReference type="InterPro" id="IPR011701">
    <property type="entry name" value="MFS"/>
</dbReference>
<comment type="similarity">
    <text evidence="2">Belongs to the major facilitator superfamily. Monocarboxylate porter (TC 2.A.1.13) family.</text>
</comment>
<name>A0ABR0EL19_ZASCE</name>
<feature type="region of interest" description="Disordered" evidence="3">
    <location>
        <begin position="1"/>
        <end position="53"/>
    </location>
</feature>
<comment type="caution">
    <text evidence="5">The sequence shown here is derived from an EMBL/GenBank/DDBJ whole genome shotgun (WGS) entry which is preliminary data.</text>
</comment>
<gene>
    <name evidence="5" type="ORF">PRZ48_005687</name>
</gene>
<feature type="transmembrane region" description="Helical" evidence="4">
    <location>
        <begin position="222"/>
        <end position="242"/>
    </location>
</feature>
<evidence type="ECO:0000256" key="1">
    <source>
        <dbReference type="ARBA" id="ARBA00004141"/>
    </source>
</evidence>
<feature type="transmembrane region" description="Helical" evidence="4">
    <location>
        <begin position="388"/>
        <end position="409"/>
    </location>
</feature>
<reference evidence="5 6" key="1">
    <citation type="journal article" date="2023" name="G3 (Bethesda)">
        <title>A chromosome-level genome assembly of Zasmidium syzygii isolated from banana leaves.</title>
        <authorList>
            <person name="van Westerhoven A.C."/>
            <person name="Mehrabi R."/>
            <person name="Talebi R."/>
            <person name="Steentjes M.B.F."/>
            <person name="Corcolon B."/>
            <person name="Chong P.A."/>
            <person name="Kema G.H.J."/>
            <person name="Seidl M.F."/>
        </authorList>
    </citation>
    <scope>NUCLEOTIDE SEQUENCE [LARGE SCALE GENOMIC DNA]</scope>
    <source>
        <strain evidence="5 6">P124</strain>
    </source>
</reference>
<feature type="transmembrane region" description="Helical" evidence="4">
    <location>
        <begin position="295"/>
        <end position="317"/>
    </location>
</feature>
<feature type="compositionally biased region" description="Polar residues" evidence="3">
    <location>
        <begin position="20"/>
        <end position="30"/>
    </location>
</feature>
<feature type="transmembrane region" description="Helical" evidence="4">
    <location>
        <begin position="355"/>
        <end position="381"/>
    </location>
</feature>
<feature type="transmembrane region" description="Helical" evidence="4">
    <location>
        <begin position="104"/>
        <end position="126"/>
    </location>
</feature>
<dbReference type="SUPFAM" id="SSF103473">
    <property type="entry name" value="MFS general substrate transporter"/>
    <property type="match status" value="1"/>
</dbReference>
<feature type="transmembrane region" description="Helical" evidence="4">
    <location>
        <begin position="263"/>
        <end position="283"/>
    </location>
</feature>
<evidence type="ECO:0000313" key="6">
    <source>
        <dbReference type="Proteomes" id="UP001305779"/>
    </source>
</evidence>
<feature type="compositionally biased region" description="Basic and acidic residues" evidence="3">
    <location>
        <begin position="31"/>
        <end position="44"/>
    </location>
</feature>
<evidence type="ECO:0000256" key="2">
    <source>
        <dbReference type="ARBA" id="ARBA00006727"/>
    </source>
</evidence>
<comment type="subcellular location">
    <subcellularLocation>
        <location evidence="1">Membrane</location>
        <topology evidence="1">Multi-pass membrane protein</topology>
    </subcellularLocation>
</comment>
<evidence type="ECO:0000256" key="3">
    <source>
        <dbReference type="SAM" id="MobiDB-lite"/>
    </source>
</evidence>
<feature type="transmembrane region" description="Helical" evidence="4">
    <location>
        <begin position="190"/>
        <end position="210"/>
    </location>
</feature>
<dbReference type="Gene3D" id="1.20.1250.20">
    <property type="entry name" value="MFS general substrate transporter like domains"/>
    <property type="match status" value="2"/>
</dbReference>
<dbReference type="InterPro" id="IPR036259">
    <property type="entry name" value="MFS_trans_sf"/>
</dbReference>
<dbReference type="InterPro" id="IPR050327">
    <property type="entry name" value="Proton-linked_MCT"/>
</dbReference>
<dbReference type="Pfam" id="PF07690">
    <property type="entry name" value="MFS_1"/>
    <property type="match status" value="1"/>
</dbReference>
<dbReference type="EMBL" id="JAXOVC010000004">
    <property type="protein sequence ID" value="KAK4502262.1"/>
    <property type="molecule type" value="Genomic_DNA"/>
</dbReference>
<protein>
    <recommendedName>
        <fullName evidence="7">Major facilitator superfamily (MFS) profile domain-containing protein</fullName>
    </recommendedName>
</protein>
<accession>A0ABR0EL19</accession>
<keyword evidence="4" id="KW-0812">Transmembrane</keyword>
<dbReference type="PANTHER" id="PTHR11360:SF234">
    <property type="entry name" value="MFS-TYPE TRANSPORTER DBAD-RELATED"/>
    <property type="match status" value="1"/>
</dbReference>
<keyword evidence="4" id="KW-0472">Membrane</keyword>
<evidence type="ECO:0000313" key="5">
    <source>
        <dbReference type="EMBL" id="KAK4502262.1"/>
    </source>
</evidence>
<keyword evidence="4" id="KW-1133">Transmembrane helix</keyword>
<feature type="transmembrane region" description="Helical" evidence="4">
    <location>
        <begin position="162"/>
        <end position="181"/>
    </location>
</feature>